<evidence type="ECO:0000256" key="1">
    <source>
        <dbReference type="SAM" id="MobiDB-lite"/>
    </source>
</evidence>
<feature type="compositionally biased region" description="Basic and acidic residues" evidence="1">
    <location>
        <begin position="174"/>
        <end position="187"/>
    </location>
</feature>
<protein>
    <submittedName>
        <fullName evidence="2">Uncharacterized protein</fullName>
    </submittedName>
</protein>
<dbReference type="EMBL" id="MCFA01000067">
    <property type="protein sequence ID" value="ORY10884.1"/>
    <property type="molecule type" value="Genomic_DNA"/>
</dbReference>
<feature type="compositionally biased region" description="Acidic residues" evidence="1">
    <location>
        <begin position="217"/>
        <end position="228"/>
    </location>
</feature>
<evidence type="ECO:0000313" key="2">
    <source>
        <dbReference type="EMBL" id="ORY10884.1"/>
    </source>
</evidence>
<feature type="compositionally biased region" description="Polar residues" evidence="1">
    <location>
        <begin position="101"/>
        <end position="117"/>
    </location>
</feature>
<dbReference type="Proteomes" id="UP000193144">
    <property type="component" value="Unassembled WGS sequence"/>
</dbReference>
<feature type="compositionally biased region" description="Polar residues" evidence="1">
    <location>
        <begin position="1"/>
        <end position="25"/>
    </location>
</feature>
<reference evidence="2 3" key="1">
    <citation type="submission" date="2016-07" db="EMBL/GenBank/DDBJ databases">
        <title>Pervasive Adenine N6-methylation of Active Genes in Fungi.</title>
        <authorList>
            <consortium name="DOE Joint Genome Institute"/>
            <person name="Mondo S.J."/>
            <person name="Dannebaum R.O."/>
            <person name="Kuo R.C."/>
            <person name="Labutti K."/>
            <person name="Haridas S."/>
            <person name="Kuo A."/>
            <person name="Salamov A."/>
            <person name="Ahrendt S.R."/>
            <person name="Lipzen A."/>
            <person name="Sullivan W."/>
            <person name="Andreopoulos W.B."/>
            <person name="Clum A."/>
            <person name="Lindquist E."/>
            <person name="Daum C."/>
            <person name="Ramamoorthy G.K."/>
            <person name="Gryganskyi A."/>
            <person name="Culley D."/>
            <person name="Magnuson J.K."/>
            <person name="James T.Y."/>
            <person name="O'Malley M.A."/>
            <person name="Stajich J.E."/>
            <person name="Spatafora J.W."/>
            <person name="Visel A."/>
            <person name="Grigoriev I.V."/>
        </authorList>
    </citation>
    <scope>NUCLEOTIDE SEQUENCE [LARGE SCALE GENOMIC DNA]</scope>
    <source>
        <strain evidence="2 3">CBS 115471</strain>
    </source>
</reference>
<feature type="region of interest" description="Disordered" evidence="1">
    <location>
        <begin position="174"/>
        <end position="238"/>
    </location>
</feature>
<dbReference type="AlphaFoldDB" id="A0A1Y1ZL16"/>
<feature type="region of interest" description="Disordered" evidence="1">
    <location>
        <begin position="309"/>
        <end position="329"/>
    </location>
</feature>
<feature type="region of interest" description="Disordered" evidence="1">
    <location>
        <begin position="1"/>
        <end position="122"/>
    </location>
</feature>
<organism evidence="2 3">
    <name type="scientific">Clohesyomyces aquaticus</name>
    <dbReference type="NCBI Taxonomy" id="1231657"/>
    <lineage>
        <taxon>Eukaryota</taxon>
        <taxon>Fungi</taxon>
        <taxon>Dikarya</taxon>
        <taxon>Ascomycota</taxon>
        <taxon>Pezizomycotina</taxon>
        <taxon>Dothideomycetes</taxon>
        <taxon>Pleosporomycetidae</taxon>
        <taxon>Pleosporales</taxon>
        <taxon>Lindgomycetaceae</taxon>
        <taxon>Clohesyomyces</taxon>
    </lineage>
</organism>
<comment type="caution">
    <text evidence="2">The sequence shown here is derived from an EMBL/GenBank/DDBJ whole genome shotgun (WGS) entry which is preliminary data.</text>
</comment>
<sequence length="329" mass="36809">MAYPRQTSNRNDSNGNYQYTFSAPSQYHAQPQPQPQTQFQYQPQSQGYQQYVDVAENRSYTQSYRSSRNAVSVPVPDRSSYKPLSANTSSHRSAPAPKSYNGYQALQTSSRQTSGSARANERMSAYDKSDYRIIKDGGWENKEHFMLSYDLKPRNHEDVREAGQILDKFREMDAQKEREEREHEQRGKANVGGGGSGGGGWGGRYVPVPVDGGGYDHEDEDDDGDYIDDSGRGDDMISPQYDMYVAQPAAWEIDEPPIGGSGVVHVQKHEDEGEDVYDDGAIEFCERDAGEMIGGGGDDYGNEFYADGDEDEFADDDEDDCVVDYDDGW</sequence>
<name>A0A1Y1ZL16_9PLEO</name>
<feature type="compositionally biased region" description="Low complexity" evidence="1">
    <location>
        <begin position="26"/>
        <end position="51"/>
    </location>
</feature>
<dbReference type="OrthoDB" id="4232400at2759"/>
<evidence type="ECO:0000313" key="3">
    <source>
        <dbReference type="Proteomes" id="UP000193144"/>
    </source>
</evidence>
<accession>A0A1Y1ZL16</accession>
<keyword evidence="3" id="KW-1185">Reference proteome</keyword>
<gene>
    <name evidence="2" type="ORF">BCR34DRAFT_566168</name>
</gene>
<feature type="compositionally biased region" description="Polar residues" evidence="1">
    <location>
        <begin position="58"/>
        <end position="70"/>
    </location>
</feature>
<proteinExistence type="predicted"/>
<feature type="compositionally biased region" description="Gly residues" evidence="1">
    <location>
        <begin position="190"/>
        <end position="203"/>
    </location>
</feature>